<dbReference type="GO" id="GO:0046872">
    <property type="term" value="F:metal ion binding"/>
    <property type="evidence" value="ECO:0007669"/>
    <property type="project" value="UniProtKB-KW"/>
</dbReference>
<keyword evidence="2" id="KW-0479">Metal-binding</keyword>
<dbReference type="Gene3D" id="3.90.1590.10">
    <property type="entry name" value="glutathione-dependent formaldehyde- activating enzyme (gfa)"/>
    <property type="match status" value="1"/>
</dbReference>
<evidence type="ECO:0000256" key="3">
    <source>
        <dbReference type="ARBA" id="ARBA00022833"/>
    </source>
</evidence>
<dbReference type="GO" id="GO:0016846">
    <property type="term" value="F:carbon-sulfur lyase activity"/>
    <property type="evidence" value="ECO:0007669"/>
    <property type="project" value="InterPro"/>
</dbReference>
<reference evidence="6 7" key="1">
    <citation type="submission" date="2017-10" db="EMBL/GenBank/DDBJ databases">
        <title>Whole genome sequencing of Pseudoxanthomonas broegbernensis DSM 12573(T).</title>
        <authorList>
            <person name="Kumar S."/>
            <person name="Bansal K."/>
            <person name="Kaur A."/>
            <person name="Patil P."/>
            <person name="Sharma S."/>
            <person name="Patil P.B."/>
        </authorList>
    </citation>
    <scope>NUCLEOTIDE SEQUENCE [LARGE SCALE GENOMIC DNA]</scope>
    <source>
        <strain evidence="6 7">DSM 12573</strain>
    </source>
</reference>
<comment type="similarity">
    <text evidence="1">Belongs to the Gfa family.</text>
</comment>
<dbReference type="Pfam" id="PF04828">
    <property type="entry name" value="GFA"/>
    <property type="match status" value="1"/>
</dbReference>
<name>A0A7V8GNE9_9GAMM</name>
<sequence>MRFEGGCFCGAIRYELTEPPAGSMVCHCSTCRRLFGAPVVAWLSVAAGGFAFTRGGLAEFSSTPPVTRWFCQACGTHLAYVHADEPDYVEVATCSLDDASAFPPTHHSWQGHDLPWVVFGDGLPTFQRSRYGSSA</sequence>
<evidence type="ECO:0000256" key="1">
    <source>
        <dbReference type="ARBA" id="ARBA00005495"/>
    </source>
</evidence>
<feature type="domain" description="CENP-V/GFA" evidence="5">
    <location>
        <begin position="3"/>
        <end position="110"/>
    </location>
</feature>
<dbReference type="AlphaFoldDB" id="A0A7V8GNE9"/>
<dbReference type="PANTHER" id="PTHR33337:SF40">
    <property type="entry name" value="CENP-V_GFA DOMAIN-CONTAINING PROTEIN-RELATED"/>
    <property type="match status" value="1"/>
</dbReference>
<dbReference type="Proteomes" id="UP000462066">
    <property type="component" value="Unassembled WGS sequence"/>
</dbReference>
<proteinExistence type="inferred from homology"/>
<keyword evidence="4" id="KW-0456">Lyase</keyword>
<dbReference type="EMBL" id="MWIP01000004">
    <property type="protein sequence ID" value="KAF1687045.1"/>
    <property type="molecule type" value="Genomic_DNA"/>
</dbReference>
<keyword evidence="3" id="KW-0862">Zinc</keyword>
<keyword evidence="7" id="KW-1185">Reference proteome</keyword>
<evidence type="ECO:0000256" key="4">
    <source>
        <dbReference type="ARBA" id="ARBA00023239"/>
    </source>
</evidence>
<dbReference type="InterPro" id="IPR011057">
    <property type="entry name" value="Mss4-like_sf"/>
</dbReference>
<evidence type="ECO:0000256" key="2">
    <source>
        <dbReference type="ARBA" id="ARBA00022723"/>
    </source>
</evidence>
<protein>
    <submittedName>
        <fullName evidence="6">Aldehyde-activating protein</fullName>
    </submittedName>
</protein>
<dbReference type="SUPFAM" id="SSF51316">
    <property type="entry name" value="Mss4-like"/>
    <property type="match status" value="1"/>
</dbReference>
<gene>
    <name evidence="6" type="ORF">B1992_05965</name>
</gene>
<dbReference type="InterPro" id="IPR006913">
    <property type="entry name" value="CENP-V/GFA"/>
</dbReference>
<evidence type="ECO:0000259" key="5">
    <source>
        <dbReference type="PROSITE" id="PS51891"/>
    </source>
</evidence>
<dbReference type="PANTHER" id="PTHR33337">
    <property type="entry name" value="GFA DOMAIN-CONTAINING PROTEIN"/>
    <property type="match status" value="1"/>
</dbReference>
<dbReference type="PROSITE" id="PS51891">
    <property type="entry name" value="CENP_V_GFA"/>
    <property type="match status" value="1"/>
</dbReference>
<comment type="caution">
    <text evidence="6">The sequence shown here is derived from an EMBL/GenBank/DDBJ whole genome shotgun (WGS) entry which is preliminary data.</text>
</comment>
<evidence type="ECO:0000313" key="6">
    <source>
        <dbReference type="EMBL" id="KAF1687045.1"/>
    </source>
</evidence>
<organism evidence="6 7">
    <name type="scientific">Pseudoxanthomonas broegbernensis</name>
    <dbReference type="NCBI Taxonomy" id="83619"/>
    <lineage>
        <taxon>Bacteria</taxon>
        <taxon>Pseudomonadati</taxon>
        <taxon>Pseudomonadota</taxon>
        <taxon>Gammaproteobacteria</taxon>
        <taxon>Lysobacterales</taxon>
        <taxon>Lysobacteraceae</taxon>
        <taxon>Pseudoxanthomonas</taxon>
    </lineage>
</organism>
<evidence type="ECO:0000313" key="7">
    <source>
        <dbReference type="Proteomes" id="UP000462066"/>
    </source>
</evidence>
<accession>A0A7V8GNE9</accession>